<dbReference type="CDD" id="cd13777">
    <property type="entry name" value="Aar2_N"/>
    <property type="match status" value="1"/>
</dbReference>
<feature type="domain" description="AAR2 N-terminal" evidence="4">
    <location>
        <begin position="4"/>
        <end position="122"/>
    </location>
</feature>
<evidence type="ECO:0000256" key="1">
    <source>
        <dbReference type="ARBA" id="ARBA00006281"/>
    </source>
</evidence>
<dbReference type="Proteomes" id="UP000000598">
    <property type="component" value="Chromosome E"/>
</dbReference>
<dbReference type="PANTHER" id="PTHR12689">
    <property type="entry name" value="A1 CISTRON SPLICING FACTOR AAR2-RELATED"/>
    <property type="match status" value="1"/>
</dbReference>
<dbReference type="InterPro" id="IPR033647">
    <property type="entry name" value="Aar2_N"/>
</dbReference>
<feature type="region of interest" description="Disordered" evidence="2">
    <location>
        <begin position="324"/>
        <end position="357"/>
    </location>
</feature>
<proteinExistence type="inferred from homology"/>
<gene>
    <name evidence="5" type="ORF">KLLA0_E20505g</name>
</gene>
<sequence>MNIFLDNVPVGTTIGIDLNHFQLPASQPFHGFKHIPKHEGNTVHILHFQRDESGIRYGYWINSDRQKFINFQFDPIREIMVPQLEIDNNSAVNKFDNCQHLMVEYPSNEYSEEWQELVKYIRWKEVRLWCESEFNSESYVYVDSSMTSMEEANMLQKRVGDVRHNMILAPTDEITFRYTPIRFKDPESMRPEFKMQDFLDKSWYLMQVILIKYHYSNLKSLFGELQFSYLNSILFANYGSSLQWHNIIELVCFSDCLTEGKYKEIMEQLDSLLCTQMKRIPEEYREFLINIELLQKCVRRSKVPLPSWKTLIQEQFLNETYIEEEDQDHEGSYNEDDNEDENEYAPAIASQVVYTSR</sequence>
<protein>
    <submittedName>
        <fullName evidence="5">KLLA0E20505p</fullName>
    </submittedName>
</protein>
<dbReference type="InterPro" id="IPR033648">
    <property type="entry name" value="AAR2_C"/>
</dbReference>
<dbReference type="Pfam" id="PF20981">
    <property type="entry name" value="AAR2_1st"/>
    <property type="match status" value="1"/>
</dbReference>
<feature type="domain" description="AAR2 C-terminal" evidence="3">
    <location>
        <begin position="178"/>
        <end position="290"/>
    </location>
</feature>
<dbReference type="eggNOG" id="KOG3937">
    <property type="taxonomic scope" value="Eukaryota"/>
</dbReference>
<dbReference type="Pfam" id="PF05282">
    <property type="entry name" value="AAR2"/>
    <property type="match status" value="1"/>
</dbReference>
<organism evidence="5 6">
    <name type="scientific">Kluyveromyces lactis (strain ATCC 8585 / CBS 2359 / DSM 70799 / NBRC 1267 / NRRL Y-1140 / WM37)</name>
    <name type="common">Yeast</name>
    <name type="synonym">Candida sphaerica</name>
    <dbReference type="NCBI Taxonomy" id="284590"/>
    <lineage>
        <taxon>Eukaryota</taxon>
        <taxon>Fungi</taxon>
        <taxon>Dikarya</taxon>
        <taxon>Ascomycota</taxon>
        <taxon>Saccharomycotina</taxon>
        <taxon>Saccharomycetes</taxon>
        <taxon>Saccharomycetales</taxon>
        <taxon>Saccharomycetaceae</taxon>
        <taxon>Kluyveromyces</taxon>
    </lineage>
</organism>
<accession>Q6CMG2</accession>
<dbReference type="CDD" id="cd13778">
    <property type="entry name" value="Aar2_C"/>
    <property type="match status" value="1"/>
</dbReference>
<evidence type="ECO:0000259" key="3">
    <source>
        <dbReference type="Pfam" id="PF05282"/>
    </source>
</evidence>
<dbReference type="OMA" id="GSSLQWH"/>
<dbReference type="Gene3D" id="2.60.34.20">
    <property type="match status" value="1"/>
</dbReference>
<comment type="similarity">
    <text evidence="1">Belongs to the AAR2 family.</text>
</comment>
<dbReference type="PANTHER" id="PTHR12689:SF4">
    <property type="entry name" value="PROTEIN AAR2 HOMOLOG"/>
    <property type="match status" value="1"/>
</dbReference>
<dbReference type="Gene3D" id="1.25.40.550">
    <property type="entry name" value="Aar2, C-terminal domain-like"/>
    <property type="match status" value="1"/>
</dbReference>
<keyword evidence="6" id="KW-1185">Reference proteome</keyword>
<dbReference type="HOGENOM" id="CLU_858447_0_0_1"/>
<dbReference type="InterPro" id="IPR038516">
    <property type="entry name" value="AAR2_N_sf"/>
</dbReference>
<feature type="compositionally biased region" description="Acidic residues" evidence="2">
    <location>
        <begin position="324"/>
        <end position="343"/>
    </location>
</feature>
<name>Q6CMG2_KLULA</name>
<evidence type="ECO:0000259" key="4">
    <source>
        <dbReference type="Pfam" id="PF20981"/>
    </source>
</evidence>
<evidence type="ECO:0000313" key="5">
    <source>
        <dbReference type="EMBL" id="CAG99964.1"/>
    </source>
</evidence>
<reference evidence="5 6" key="1">
    <citation type="journal article" date="2004" name="Nature">
        <title>Genome evolution in yeasts.</title>
        <authorList>
            <consortium name="Genolevures"/>
            <person name="Dujon B."/>
            <person name="Sherman D."/>
            <person name="Fischer G."/>
            <person name="Durrens P."/>
            <person name="Casaregola S."/>
            <person name="Lafontaine I."/>
            <person name="de Montigny J."/>
            <person name="Marck C."/>
            <person name="Neuveglise C."/>
            <person name="Talla E."/>
            <person name="Goffard N."/>
            <person name="Frangeul L."/>
            <person name="Aigle M."/>
            <person name="Anthouard V."/>
            <person name="Babour A."/>
            <person name="Barbe V."/>
            <person name="Barnay S."/>
            <person name="Blanchin S."/>
            <person name="Beckerich J.M."/>
            <person name="Beyne E."/>
            <person name="Bleykasten C."/>
            <person name="Boisrame A."/>
            <person name="Boyer J."/>
            <person name="Cattolico L."/>
            <person name="Confanioleri F."/>
            <person name="de Daruvar A."/>
            <person name="Despons L."/>
            <person name="Fabre E."/>
            <person name="Fairhead C."/>
            <person name="Ferry-Dumazet H."/>
            <person name="Groppi A."/>
            <person name="Hantraye F."/>
            <person name="Hennequin C."/>
            <person name="Jauniaux N."/>
            <person name="Joyet P."/>
            <person name="Kachouri R."/>
            <person name="Kerrest A."/>
            <person name="Koszul R."/>
            <person name="Lemaire M."/>
            <person name="Lesur I."/>
            <person name="Ma L."/>
            <person name="Muller H."/>
            <person name="Nicaud J.M."/>
            <person name="Nikolski M."/>
            <person name="Oztas S."/>
            <person name="Ozier-Kalogeropoulos O."/>
            <person name="Pellenz S."/>
            <person name="Potier S."/>
            <person name="Richard G.F."/>
            <person name="Straub M.L."/>
            <person name="Suleau A."/>
            <person name="Swennene D."/>
            <person name="Tekaia F."/>
            <person name="Wesolowski-Louvel M."/>
            <person name="Westhof E."/>
            <person name="Wirth B."/>
            <person name="Zeniou-Meyer M."/>
            <person name="Zivanovic I."/>
            <person name="Bolotin-Fukuhara M."/>
            <person name="Thierry A."/>
            <person name="Bouchier C."/>
            <person name="Caudron B."/>
            <person name="Scarpelli C."/>
            <person name="Gaillardin C."/>
            <person name="Weissenbach J."/>
            <person name="Wincker P."/>
            <person name="Souciet J.L."/>
        </authorList>
    </citation>
    <scope>NUCLEOTIDE SEQUENCE [LARGE SCALE GENOMIC DNA]</scope>
    <source>
        <strain evidence="6">ATCC 8585 / CBS 2359 / DSM 70799 / NBRC 1267 / NRRL Y-1140 / WM37</strain>
    </source>
</reference>
<dbReference type="GO" id="GO:0000244">
    <property type="term" value="P:spliceosomal tri-snRNP complex assembly"/>
    <property type="evidence" value="ECO:0007669"/>
    <property type="project" value="TreeGrafter"/>
</dbReference>
<evidence type="ECO:0000256" key="2">
    <source>
        <dbReference type="SAM" id="MobiDB-lite"/>
    </source>
</evidence>
<dbReference type="InterPro" id="IPR007946">
    <property type="entry name" value="AAR2"/>
</dbReference>
<dbReference type="KEGG" id="kla:KLLA0_E20505g"/>
<dbReference type="InParanoid" id="Q6CMG2"/>
<dbReference type="PaxDb" id="284590-Q6CMG2"/>
<dbReference type="STRING" id="284590.Q6CMG2"/>
<dbReference type="FunCoup" id="Q6CMG2">
    <property type="interactions" value="551"/>
</dbReference>
<dbReference type="AlphaFoldDB" id="Q6CMG2"/>
<dbReference type="EMBL" id="CR382125">
    <property type="protein sequence ID" value="CAG99964.1"/>
    <property type="molecule type" value="Genomic_DNA"/>
</dbReference>
<evidence type="ECO:0000313" key="6">
    <source>
        <dbReference type="Proteomes" id="UP000000598"/>
    </source>
</evidence>
<dbReference type="InterPro" id="IPR038514">
    <property type="entry name" value="AAR2_C_sf"/>
</dbReference>